<organism evidence="2 3">
    <name type="scientific">Antarctobacter heliothermus</name>
    <dbReference type="NCBI Taxonomy" id="74033"/>
    <lineage>
        <taxon>Bacteria</taxon>
        <taxon>Pseudomonadati</taxon>
        <taxon>Pseudomonadota</taxon>
        <taxon>Alphaproteobacteria</taxon>
        <taxon>Rhodobacterales</taxon>
        <taxon>Roseobacteraceae</taxon>
        <taxon>Antarctobacter</taxon>
    </lineage>
</organism>
<accession>A0A239F9U8</accession>
<evidence type="ECO:0000256" key="1">
    <source>
        <dbReference type="SAM" id="MobiDB-lite"/>
    </source>
</evidence>
<gene>
    <name evidence="2" type="ORF">SAMN04488078_101922</name>
</gene>
<evidence type="ECO:0008006" key="4">
    <source>
        <dbReference type="Google" id="ProtNLM"/>
    </source>
</evidence>
<proteinExistence type="predicted"/>
<dbReference type="Pfam" id="PF11748">
    <property type="entry name" value="DUF3306"/>
    <property type="match status" value="1"/>
</dbReference>
<dbReference type="InterPro" id="IPR021735">
    <property type="entry name" value="DUF3306"/>
</dbReference>
<evidence type="ECO:0000313" key="3">
    <source>
        <dbReference type="Proteomes" id="UP000198440"/>
    </source>
</evidence>
<reference evidence="2 3" key="1">
    <citation type="submission" date="2017-06" db="EMBL/GenBank/DDBJ databases">
        <authorList>
            <person name="Kim H.J."/>
            <person name="Triplett B.A."/>
        </authorList>
    </citation>
    <scope>NUCLEOTIDE SEQUENCE [LARGE SCALE GENOMIC DNA]</scope>
    <source>
        <strain evidence="2 3">DSM 11445</strain>
    </source>
</reference>
<dbReference type="RefSeq" id="WP_089278033.1">
    <property type="nucleotide sequence ID" value="NZ_FZON01000019.1"/>
</dbReference>
<dbReference type="EMBL" id="FZON01000019">
    <property type="protein sequence ID" value="SNS53686.1"/>
    <property type="molecule type" value="Genomic_DNA"/>
</dbReference>
<dbReference type="AlphaFoldDB" id="A0A239F9U8"/>
<dbReference type="OrthoDB" id="8100830at2"/>
<feature type="region of interest" description="Disordered" evidence="1">
    <location>
        <begin position="144"/>
        <end position="209"/>
    </location>
</feature>
<sequence length="209" mass="22538">MSATSGDFWSRRRAQVAKAEAAEVQAAEVEARAAEDAKLEQRPDEEILADLDLPAPEEMVSTEQVQKLLKAAVPQRLKTRALRRMWRLNPVLANVDGLVDYGEDYTDAAVVVENLQTLYKVGKGMFDKAVEAAEAEAAALAKAEAKEADSAEAPDQAGGDDVPEADPIADTHTQAAADVDPGKTDLAEDVDAASAQTPRRMRFRFETAT</sequence>
<protein>
    <recommendedName>
        <fullName evidence="4">DUF3306 domain-containing protein</fullName>
    </recommendedName>
</protein>
<name>A0A239F9U8_9RHOB</name>
<dbReference type="Proteomes" id="UP000198440">
    <property type="component" value="Unassembled WGS sequence"/>
</dbReference>
<evidence type="ECO:0000313" key="2">
    <source>
        <dbReference type="EMBL" id="SNS53686.1"/>
    </source>
</evidence>